<dbReference type="EMBL" id="BSFP01000014">
    <property type="protein sequence ID" value="GLL01291.1"/>
    <property type="molecule type" value="Genomic_DNA"/>
</dbReference>
<feature type="compositionally biased region" description="Basic and acidic residues" evidence="1">
    <location>
        <begin position="312"/>
        <end position="322"/>
    </location>
</feature>
<evidence type="ECO:0000313" key="2">
    <source>
        <dbReference type="EMBL" id="GLL01291.1"/>
    </source>
</evidence>
<dbReference type="RefSeq" id="WP_261963424.1">
    <property type="nucleotide sequence ID" value="NZ_BAAAXA010000003.1"/>
</dbReference>
<evidence type="ECO:0000313" key="3">
    <source>
        <dbReference type="Proteomes" id="UP001143480"/>
    </source>
</evidence>
<dbReference type="AlphaFoldDB" id="A0A9W6KFT1"/>
<keyword evidence="3" id="KW-1185">Reference proteome</keyword>
<reference evidence="2" key="1">
    <citation type="journal article" date="2014" name="Int. J. Syst. Evol. Microbiol.">
        <title>Complete genome sequence of Corynebacterium casei LMG S-19264T (=DSM 44701T), isolated from a smear-ripened cheese.</title>
        <authorList>
            <consortium name="US DOE Joint Genome Institute (JGI-PGF)"/>
            <person name="Walter F."/>
            <person name="Albersmeier A."/>
            <person name="Kalinowski J."/>
            <person name="Ruckert C."/>
        </authorList>
    </citation>
    <scope>NUCLEOTIDE SEQUENCE</scope>
    <source>
        <strain evidence="2">VKM Ac-1321</strain>
    </source>
</reference>
<protein>
    <submittedName>
        <fullName evidence="2">Uncharacterized protein</fullName>
    </submittedName>
</protein>
<comment type="caution">
    <text evidence="2">The sequence shown here is derived from an EMBL/GenBank/DDBJ whole genome shotgun (WGS) entry which is preliminary data.</text>
</comment>
<name>A0A9W6KFT1_9ACTN</name>
<dbReference type="Proteomes" id="UP001143480">
    <property type="component" value="Unassembled WGS sequence"/>
</dbReference>
<feature type="compositionally biased region" description="Polar residues" evidence="1">
    <location>
        <begin position="161"/>
        <end position="172"/>
    </location>
</feature>
<proteinExistence type="predicted"/>
<sequence length="364" mass="39400">MTDYEKLTLTGLWAWVGREHDEDGFTHVRTLYRQQMALEQQRDNLQRMRDQLVRGWPPERSGAAATFIARIDEMIGAMDLTARAVGRTLGGIDQTYATIRDLRRRLNELKDYGTSDRQTADERARQIMRDADAEIRIASGNLSSSVPTYKKMEQPGADISQPASLSSDTGSQTVGGGRLSELQESIDQRTSRGMGEVLQTTDVALTGGVLDQKTIQREPDPVKLSAGIFDGANSGPSRIGVAPDLPGMVIRAPRSTSNVSAARPTDVPGQSVGIVPGVGGEMRPSGTLPGRSRGALGETGSTGTPGPVSGGYRDRSYQEYAERRRRTRDSGNEVWPVKEGVPPVIEPAPERPHDPGPGVLGIDR</sequence>
<accession>A0A9W6KFT1</accession>
<feature type="compositionally biased region" description="Low complexity" evidence="1">
    <location>
        <begin position="298"/>
        <end position="311"/>
    </location>
</feature>
<feature type="region of interest" description="Disordered" evidence="1">
    <location>
        <begin position="256"/>
        <end position="364"/>
    </location>
</feature>
<reference evidence="2" key="2">
    <citation type="submission" date="2023-01" db="EMBL/GenBank/DDBJ databases">
        <authorList>
            <person name="Sun Q."/>
            <person name="Evtushenko L."/>
        </authorList>
    </citation>
    <scope>NUCLEOTIDE SEQUENCE</scope>
    <source>
        <strain evidence="2">VKM Ac-1321</strain>
    </source>
</reference>
<evidence type="ECO:0000256" key="1">
    <source>
        <dbReference type="SAM" id="MobiDB-lite"/>
    </source>
</evidence>
<gene>
    <name evidence="2" type="ORF">GCM10017581_030320</name>
</gene>
<feature type="region of interest" description="Disordered" evidence="1">
    <location>
        <begin position="145"/>
        <end position="177"/>
    </location>
</feature>
<organism evidence="2 3">
    <name type="scientific">Dactylosporangium matsuzakiense</name>
    <dbReference type="NCBI Taxonomy" id="53360"/>
    <lineage>
        <taxon>Bacteria</taxon>
        <taxon>Bacillati</taxon>
        <taxon>Actinomycetota</taxon>
        <taxon>Actinomycetes</taxon>
        <taxon>Micromonosporales</taxon>
        <taxon>Micromonosporaceae</taxon>
        <taxon>Dactylosporangium</taxon>
    </lineage>
</organism>